<evidence type="ECO:0000313" key="3">
    <source>
        <dbReference type="Proteomes" id="UP000584931"/>
    </source>
</evidence>
<feature type="region of interest" description="Disordered" evidence="1">
    <location>
        <begin position="1"/>
        <end position="48"/>
    </location>
</feature>
<organism evidence="2 3">
    <name type="scientific">Nocardiopsis sinuspersici</name>
    <dbReference type="NCBI Taxonomy" id="501010"/>
    <lineage>
        <taxon>Bacteria</taxon>
        <taxon>Bacillati</taxon>
        <taxon>Actinomycetota</taxon>
        <taxon>Actinomycetes</taxon>
        <taxon>Streptosporangiales</taxon>
        <taxon>Nocardiopsidaceae</taxon>
        <taxon>Nocardiopsis</taxon>
    </lineage>
</organism>
<dbReference type="EMBL" id="JACCHL010000001">
    <property type="protein sequence ID" value="NYH50893.1"/>
    <property type="molecule type" value="Genomic_DNA"/>
</dbReference>
<proteinExistence type="predicted"/>
<name>A0A7Y9XAA0_9ACTN</name>
<sequence>MTGMGHGLGTAENGERELRRRGVVGAALHHGADTGRWRGHAPTPFPGA</sequence>
<dbReference type="Proteomes" id="UP000584931">
    <property type="component" value="Unassembled WGS sequence"/>
</dbReference>
<reference evidence="2 3" key="1">
    <citation type="submission" date="2020-07" db="EMBL/GenBank/DDBJ databases">
        <title>Sequencing the genomes of 1000 actinobacteria strains.</title>
        <authorList>
            <person name="Klenk H.-P."/>
        </authorList>
    </citation>
    <scope>NUCLEOTIDE SEQUENCE [LARGE SCALE GENOMIC DNA]</scope>
    <source>
        <strain evidence="2 3">DSM 45278</strain>
    </source>
</reference>
<evidence type="ECO:0000313" key="2">
    <source>
        <dbReference type="EMBL" id="NYH50893.1"/>
    </source>
</evidence>
<dbReference type="AlphaFoldDB" id="A0A7Y9XAA0"/>
<dbReference type="RefSeq" id="WP_179808752.1">
    <property type="nucleotide sequence ID" value="NZ_JACCHL010000001.1"/>
</dbReference>
<protein>
    <submittedName>
        <fullName evidence="2">Uncharacterized protein</fullName>
    </submittedName>
</protein>
<comment type="caution">
    <text evidence="2">The sequence shown here is derived from an EMBL/GenBank/DDBJ whole genome shotgun (WGS) entry which is preliminary data.</text>
</comment>
<gene>
    <name evidence="2" type="ORF">HNR06_000482</name>
</gene>
<accession>A0A7Y9XAA0</accession>
<evidence type="ECO:0000256" key="1">
    <source>
        <dbReference type="SAM" id="MobiDB-lite"/>
    </source>
</evidence>